<dbReference type="PANTHER" id="PTHR21292:SF1">
    <property type="entry name" value="EXOCYST COMPLEX COMPONENT 3"/>
    <property type="match status" value="1"/>
</dbReference>
<feature type="compositionally biased region" description="Low complexity" evidence="4">
    <location>
        <begin position="281"/>
        <end position="299"/>
    </location>
</feature>
<dbReference type="EMBL" id="MCFL01000003">
    <property type="protein sequence ID" value="ORZ40500.1"/>
    <property type="molecule type" value="Genomic_DNA"/>
</dbReference>
<feature type="compositionally biased region" description="Gly residues" evidence="4">
    <location>
        <begin position="817"/>
        <end position="826"/>
    </location>
</feature>
<gene>
    <name evidence="5" type="ORF">BCR44DRAFT_53026</name>
</gene>
<dbReference type="InterPro" id="IPR010326">
    <property type="entry name" value="EXOC3/Sec6"/>
</dbReference>
<evidence type="ECO:0000313" key="6">
    <source>
        <dbReference type="Proteomes" id="UP000193411"/>
    </source>
</evidence>
<dbReference type="AlphaFoldDB" id="A0A1Y2I0W8"/>
<accession>A0A1Y2I0W8</accession>
<dbReference type="Gene3D" id="1.10.357.50">
    <property type="match status" value="1"/>
</dbReference>
<comment type="similarity">
    <text evidence="1">Belongs to the SEC6 family.</text>
</comment>
<evidence type="ECO:0000256" key="2">
    <source>
        <dbReference type="ARBA" id="ARBA00022448"/>
    </source>
</evidence>
<feature type="region of interest" description="Disordered" evidence="4">
    <location>
        <begin position="274"/>
        <end position="330"/>
    </location>
</feature>
<dbReference type="GO" id="GO:0006887">
    <property type="term" value="P:exocytosis"/>
    <property type="evidence" value="ECO:0007669"/>
    <property type="project" value="UniProtKB-KW"/>
</dbReference>
<dbReference type="PANTHER" id="PTHR21292">
    <property type="entry name" value="EXOCYST COMPLEX COMPONENT SEC6-RELATED"/>
    <property type="match status" value="1"/>
</dbReference>
<keyword evidence="3" id="KW-0268">Exocytosis</keyword>
<keyword evidence="2" id="KW-0813">Transport</keyword>
<keyword evidence="6" id="KW-1185">Reference proteome</keyword>
<feature type="compositionally biased region" description="Polar residues" evidence="4">
    <location>
        <begin position="309"/>
        <end position="321"/>
    </location>
</feature>
<reference evidence="5 6" key="1">
    <citation type="submission" date="2016-07" db="EMBL/GenBank/DDBJ databases">
        <title>Pervasive Adenine N6-methylation of Active Genes in Fungi.</title>
        <authorList>
            <consortium name="DOE Joint Genome Institute"/>
            <person name="Mondo S.J."/>
            <person name="Dannebaum R.O."/>
            <person name="Kuo R.C."/>
            <person name="Labutti K."/>
            <person name="Haridas S."/>
            <person name="Kuo A."/>
            <person name="Salamov A."/>
            <person name="Ahrendt S.R."/>
            <person name="Lipzen A."/>
            <person name="Sullivan W."/>
            <person name="Andreopoulos W.B."/>
            <person name="Clum A."/>
            <person name="Lindquist E."/>
            <person name="Daum C."/>
            <person name="Ramamoorthy G.K."/>
            <person name="Gryganskyi A."/>
            <person name="Culley D."/>
            <person name="Magnuson J.K."/>
            <person name="James T.Y."/>
            <person name="O'Malley M.A."/>
            <person name="Stajich J.E."/>
            <person name="Spatafora J.W."/>
            <person name="Visel A."/>
            <person name="Grigoriev I.V."/>
        </authorList>
    </citation>
    <scope>NUCLEOTIDE SEQUENCE [LARGE SCALE GENOMIC DNA]</scope>
    <source>
        <strain evidence="5 6">PL171</strain>
    </source>
</reference>
<name>A0A1Y2I0W8_9FUNG</name>
<dbReference type="Proteomes" id="UP000193411">
    <property type="component" value="Unassembled WGS sequence"/>
</dbReference>
<evidence type="ECO:0000256" key="4">
    <source>
        <dbReference type="SAM" id="MobiDB-lite"/>
    </source>
</evidence>
<evidence type="ECO:0000256" key="1">
    <source>
        <dbReference type="ARBA" id="ARBA00009447"/>
    </source>
</evidence>
<dbReference type="OrthoDB" id="190098at2759"/>
<sequence>MSAAAVPSTSKLPSTATPGTANPGTGGNRSIGGGVIPTNRSLSVDEAATHALERLAVLLRYPDDLASNLDSLRKKTASEKAAVDAQLKAATQSQLNDCQTGLDNLVHVRESLDSGRSMLANVHGNGVKSIGMIPSFARVQKLSVIHANFQATRRTLAHFQALNDRVDRLRATLDAHHQDLLGPAPDLLFMHHELFQLEAFRDATLAQVRNAPDDTINTVRHYFRRLDDLSERFNEYLWDLARHLLDLVHANRPNVVVRLAKILEFEEKADEAELAAREAEQQQQQQQQQQLQQQQGGLQPPSNPAGMSHSASMASVGTNGVTGPGRQRRRHREIKNYRSQFFDVVHESISIKFIKVFDPDREVPEMLGTTHDMVLADLTFVYDELVDLFPKKYKLFPFFVLEYHRHVYDLINKIILEKMETGTILFILRWCREYYTDMNDKLGVAEELLEPRLLDGQERVLVDDYLKLIRSKLDEWLKNLLNSETKDFIERDHPPESDSQGMYGLSASVILFNMVNQQIDIVLDSSRGQLLLDVVKECTRVLGGYQTHFANLVSAESAKFFSDPDKCKPGLLDYTMALANDSLKCTEFVELIIQRLENEADYTFRAPIAKELNAVMDGFMRVAKAATTVLMDMAFADLKVAFGVLFSPVWYKGEDVMSNVAATLNDYCNDFREHLQDYLFGKLMTDVMDRFAVSWIEAMRGKQAKFLISNPQTGELLAHDHRQVVDMFAQFKSLKRVEKVFDVIDRLFRVLCASRKMIFLDFYSLAKAYPDVPLSVVEELLAKRDDLDKGALKETIEGIRAKHKQTLLAQQQASEGGAEGGGGGSALGEKSVFSIMFPNGPPPSK</sequence>
<dbReference type="InterPro" id="IPR042532">
    <property type="entry name" value="EXOC3/Sec6_C"/>
</dbReference>
<dbReference type="Pfam" id="PF06046">
    <property type="entry name" value="Sec6"/>
    <property type="match status" value="1"/>
</dbReference>
<proteinExistence type="inferred from homology"/>
<feature type="region of interest" description="Disordered" evidence="4">
    <location>
        <begin position="1"/>
        <end position="34"/>
    </location>
</feature>
<dbReference type="GO" id="GO:0051601">
    <property type="term" value="P:exocyst localization"/>
    <property type="evidence" value="ECO:0007669"/>
    <property type="project" value="TreeGrafter"/>
</dbReference>
<dbReference type="STRING" id="765915.A0A1Y2I0W8"/>
<dbReference type="Gene3D" id="1.10.357.70">
    <property type="entry name" value="Exocyst complex component Sec6, C-terminal domain"/>
    <property type="match status" value="1"/>
</dbReference>
<dbReference type="GO" id="GO:0000149">
    <property type="term" value="F:SNARE binding"/>
    <property type="evidence" value="ECO:0007669"/>
    <property type="project" value="TreeGrafter"/>
</dbReference>
<protein>
    <submittedName>
        <fullName evidence="5">Exocyst complex component Sec6-domain-containing protein</fullName>
    </submittedName>
</protein>
<comment type="caution">
    <text evidence="5">The sequence shown here is derived from an EMBL/GenBank/DDBJ whole genome shotgun (WGS) entry which is preliminary data.</text>
</comment>
<organism evidence="5 6">
    <name type="scientific">Catenaria anguillulae PL171</name>
    <dbReference type="NCBI Taxonomy" id="765915"/>
    <lineage>
        <taxon>Eukaryota</taxon>
        <taxon>Fungi</taxon>
        <taxon>Fungi incertae sedis</taxon>
        <taxon>Blastocladiomycota</taxon>
        <taxon>Blastocladiomycetes</taxon>
        <taxon>Blastocladiales</taxon>
        <taxon>Catenariaceae</taxon>
        <taxon>Catenaria</taxon>
    </lineage>
</organism>
<evidence type="ECO:0000256" key="3">
    <source>
        <dbReference type="ARBA" id="ARBA00022483"/>
    </source>
</evidence>
<evidence type="ECO:0000313" key="5">
    <source>
        <dbReference type="EMBL" id="ORZ40500.1"/>
    </source>
</evidence>
<dbReference type="GO" id="GO:0000145">
    <property type="term" value="C:exocyst"/>
    <property type="evidence" value="ECO:0007669"/>
    <property type="project" value="InterPro"/>
</dbReference>
<feature type="compositionally biased region" description="Gly residues" evidence="4">
    <location>
        <begin position="24"/>
        <end position="34"/>
    </location>
</feature>
<feature type="region of interest" description="Disordered" evidence="4">
    <location>
        <begin position="810"/>
        <end position="845"/>
    </location>
</feature>